<comment type="caution">
    <text evidence="2">The sequence shown here is derived from an EMBL/GenBank/DDBJ whole genome shotgun (WGS) entry which is preliminary data.</text>
</comment>
<organism evidence="2 3">
    <name type="scientific">Rhizophagus irregularis</name>
    <dbReference type="NCBI Taxonomy" id="588596"/>
    <lineage>
        <taxon>Eukaryota</taxon>
        <taxon>Fungi</taxon>
        <taxon>Fungi incertae sedis</taxon>
        <taxon>Mucoromycota</taxon>
        <taxon>Glomeromycotina</taxon>
        <taxon>Glomeromycetes</taxon>
        <taxon>Glomerales</taxon>
        <taxon>Glomeraceae</taxon>
        <taxon>Rhizophagus</taxon>
    </lineage>
</organism>
<evidence type="ECO:0000313" key="3">
    <source>
        <dbReference type="Proteomes" id="UP000684084"/>
    </source>
</evidence>
<dbReference type="AlphaFoldDB" id="A0A916EGX1"/>
<gene>
    <name evidence="2" type="ORF">CHRIB12_LOCUS19742</name>
</gene>
<accession>A0A916EGX1</accession>
<protein>
    <recommendedName>
        <fullName evidence="1">TLDc domain-containing protein</fullName>
    </recommendedName>
</protein>
<dbReference type="PROSITE" id="PS51886">
    <property type="entry name" value="TLDC"/>
    <property type="match status" value="1"/>
</dbReference>
<name>A0A916EGX1_9GLOM</name>
<proteinExistence type="predicted"/>
<dbReference type="EMBL" id="CAGKOT010000056">
    <property type="protein sequence ID" value="CAB5386546.1"/>
    <property type="molecule type" value="Genomic_DNA"/>
</dbReference>
<feature type="domain" description="TLDc" evidence="1">
    <location>
        <begin position="1"/>
        <end position="130"/>
    </location>
</feature>
<evidence type="ECO:0000259" key="1">
    <source>
        <dbReference type="PROSITE" id="PS51886"/>
    </source>
</evidence>
<dbReference type="Proteomes" id="UP000684084">
    <property type="component" value="Unassembled WGS sequence"/>
</dbReference>
<evidence type="ECO:0000313" key="2">
    <source>
        <dbReference type="EMBL" id="CAB5386546.1"/>
    </source>
</evidence>
<sequence length="142" mass="16065">MAFHRRCNDQGACIIVAKIAGKNERLVGGYNPIGWFDSGGQYSAAPDAFLFSIENKDLNNAKISRVLPYYASKAIFQEASCTVNFGAPDLLISSHCNKNISSFFNTTSFYEYNIIIGNFKVIDYEVFQIIKKENSRERRRLT</sequence>
<reference evidence="2" key="1">
    <citation type="submission" date="2020-05" db="EMBL/GenBank/DDBJ databases">
        <authorList>
            <person name="Rincon C."/>
            <person name="Sanders R I."/>
            <person name="Robbins C."/>
            <person name="Chaturvedi A."/>
        </authorList>
    </citation>
    <scope>NUCLEOTIDE SEQUENCE</scope>
    <source>
        <strain evidence="2">CHB12</strain>
    </source>
</reference>
<dbReference type="InterPro" id="IPR006571">
    <property type="entry name" value="TLDc_dom"/>
</dbReference>
<dbReference type="OrthoDB" id="6359816at2759"/>